<dbReference type="EMBL" id="JWZX01002084">
    <property type="protein sequence ID" value="KOO31113.1"/>
    <property type="molecule type" value="Genomic_DNA"/>
</dbReference>
<proteinExistence type="predicted"/>
<comment type="caution">
    <text evidence="1">The sequence shown here is derived from an EMBL/GenBank/DDBJ whole genome shotgun (WGS) entry which is preliminary data.</text>
</comment>
<name>A0A0M0JYB1_9EUKA</name>
<gene>
    <name evidence="1" type="ORF">Ctob_014505</name>
</gene>
<sequence length="193" mass="20630">MRPWGGCPGHVIRNGAGNDCGLFGNRLSASIVFADIATGIGHVPLFSEEAGVVYSPMFASIACIYGGDGGSRSKPDGCGSDWCSDARSRTGDYWCDGRPHTPGQLADVLKDRRHQGTYNEVILDSAMIDANLPQVVEAFFYLLGANAGAAARARMAHQAFMAAYPNLPKPPPLLQIDPQNLREPFTADSANKF</sequence>
<protein>
    <submittedName>
        <fullName evidence="1">Uncharacterized protein</fullName>
    </submittedName>
</protein>
<reference evidence="2" key="1">
    <citation type="journal article" date="2015" name="PLoS Genet.">
        <title>Genome Sequence and Transcriptome Analyses of Chrysochromulina tobin: Metabolic Tools for Enhanced Algal Fitness in the Prominent Order Prymnesiales (Haptophyceae).</title>
        <authorList>
            <person name="Hovde B.T."/>
            <person name="Deodato C.R."/>
            <person name="Hunsperger H.M."/>
            <person name="Ryken S.A."/>
            <person name="Yost W."/>
            <person name="Jha R.K."/>
            <person name="Patterson J."/>
            <person name="Monnat R.J. Jr."/>
            <person name="Barlow S.B."/>
            <person name="Starkenburg S.R."/>
            <person name="Cattolico R.A."/>
        </authorList>
    </citation>
    <scope>NUCLEOTIDE SEQUENCE</scope>
    <source>
        <strain evidence="2">CCMP291</strain>
    </source>
</reference>
<keyword evidence="2" id="KW-1185">Reference proteome</keyword>
<accession>A0A0M0JYB1</accession>
<dbReference type="Proteomes" id="UP000037460">
    <property type="component" value="Unassembled WGS sequence"/>
</dbReference>
<evidence type="ECO:0000313" key="2">
    <source>
        <dbReference type="Proteomes" id="UP000037460"/>
    </source>
</evidence>
<evidence type="ECO:0000313" key="1">
    <source>
        <dbReference type="EMBL" id="KOO31113.1"/>
    </source>
</evidence>
<dbReference type="AlphaFoldDB" id="A0A0M0JYB1"/>
<organism evidence="1 2">
    <name type="scientific">Chrysochromulina tobinii</name>
    <dbReference type="NCBI Taxonomy" id="1460289"/>
    <lineage>
        <taxon>Eukaryota</taxon>
        <taxon>Haptista</taxon>
        <taxon>Haptophyta</taxon>
        <taxon>Prymnesiophyceae</taxon>
        <taxon>Prymnesiales</taxon>
        <taxon>Chrysochromulinaceae</taxon>
        <taxon>Chrysochromulina</taxon>
    </lineage>
</organism>